<organism evidence="3 4">
    <name type="scientific">Burkholderia territorii</name>
    <dbReference type="NCBI Taxonomy" id="1503055"/>
    <lineage>
        <taxon>Bacteria</taxon>
        <taxon>Pseudomonadati</taxon>
        <taxon>Pseudomonadota</taxon>
        <taxon>Betaproteobacteria</taxon>
        <taxon>Burkholderiales</taxon>
        <taxon>Burkholderiaceae</taxon>
        <taxon>Burkholderia</taxon>
        <taxon>Burkholderia cepacia complex</taxon>
    </lineage>
</organism>
<feature type="region of interest" description="Disordered" evidence="2">
    <location>
        <begin position="133"/>
        <end position="157"/>
    </location>
</feature>
<name>A0A119DFA3_9BURK</name>
<gene>
    <name evidence="3" type="ORF">WT27_14760</name>
</gene>
<evidence type="ECO:0000313" key="4">
    <source>
        <dbReference type="Proteomes" id="UP000062317"/>
    </source>
</evidence>
<protein>
    <submittedName>
        <fullName evidence="3">Uncharacterized protein</fullName>
    </submittedName>
</protein>
<accession>A0A119DFA3</accession>
<dbReference type="Proteomes" id="UP000062317">
    <property type="component" value="Unassembled WGS sequence"/>
</dbReference>
<comment type="caution">
    <text evidence="3">The sequence shown here is derived from an EMBL/GenBank/DDBJ whole genome shotgun (WGS) entry which is preliminary data.</text>
</comment>
<dbReference type="AlphaFoldDB" id="A0A119DFA3"/>
<feature type="coiled-coil region" evidence="1">
    <location>
        <begin position="86"/>
        <end position="120"/>
    </location>
</feature>
<evidence type="ECO:0000313" key="3">
    <source>
        <dbReference type="EMBL" id="KVV39184.1"/>
    </source>
</evidence>
<keyword evidence="4" id="KW-1185">Reference proteome</keyword>
<evidence type="ECO:0000256" key="1">
    <source>
        <dbReference type="SAM" id="Coils"/>
    </source>
</evidence>
<keyword evidence="1" id="KW-0175">Coiled coil</keyword>
<dbReference type="EMBL" id="LPEQ01000128">
    <property type="protein sequence ID" value="KVV39184.1"/>
    <property type="molecule type" value="Genomic_DNA"/>
</dbReference>
<dbReference type="RefSeq" id="WP_060108807.1">
    <property type="nucleotide sequence ID" value="NZ_LPEQ01000128.1"/>
</dbReference>
<sequence>MNVKQKAFLSMAEVAKIRSERARAALTRILHATLARTDTSAALQRRLDALVTERFARIREATGGVGRVGGMSDEVRMRIDWVDRQITETDEKLGKLKRELDELSRKCQEQRRAMLKHDELNKVFRGRSVELGRRRAHAAEEEEADGMGSVVGRRVKP</sequence>
<evidence type="ECO:0000256" key="2">
    <source>
        <dbReference type="SAM" id="MobiDB-lite"/>
    </source>
</evidence>
<proteinExistence type="predicted"/>
<reference evidence="3 4" key="1">
    <citation type="submission" date="2015-11" db="EMBL/GenBank/DDBJ databases">
        <title>Expanding the genomic diversity of Burkholderia species for the development of highly accurate diagnostics.</title>
        <authorList>
            <person name="Sahl J."/>
            <person name="Keim P."/>
            <person name="Wagner D."/>
        </authorList>
    </citation>
    <scope>NUCLEOTIDE SEQUENCE [LARGE SCALE GENOMIC DNA]</scope>
    <source>
        <strain evidence="3 4">MSMB1301WGS</strain>
    </source>
</reference>